<accession>A0A7S6XXU4</accession>
<geneLocation type="chloroplast" evidence="1"/>
<dbReference type="GO" id="GO:0005840">
    <property type="term" value="C:ribosome"/>
    <property type="evidence" value="ECO:0007669"/>
    <property type="project" value="UniProtKB-KW"/>
</dbReference>
<keyword evidence="1" id="KW-0689">Ribosomal protein</keyword>
<proteinExistence type="predicted"/>
<keyword evidence="1" id="KW-0687">Ribonucleoprotein</keyword>
<name>A0A7S6XXU4_9ROSA</name>
<protein>
    <submittedName>
        <fullName evidence="1">Ribosomal protein S19</fullName>
    </submittedName>
</protein>
<reference evidence="1" key="1">
    <citation type="submission" date="2020-01" db="EMBL/GenBank/DDBJ databases">
        <authorList>
            <person name="Zhong D.Y."/>
            <person name="Kai Z."/>
            <person name="Y D.Z."/>
        </authorList>
    </citation>
    <scope>NUCLEOTIDE SEQUENCE</scope>
</reference>
<organism evidence="1">
    <name type="scientific">Prunus davidiana var. potaninii</name>
    <dbReference type="NCBI Taxonomy" id="1044924"/>
    <lineage>
        <taxon>Eukaryota</taxon>
        <taxon>Viridiplantae</taxon>
        <taxon>Streptophyta</taxon>
        <taxon>Embryophyta</taxon>
        <taxon>Tracheophyta</taxon>
        <taxon>Spermatophyta</taxon>
        <taxon>Magnoliopsida</taxon>
        <taxon>eudicotyledons</taxon>
        <taxon>Gunneridae</taxon>
        <taxon>Pentapetalae</taxon>
        <taxon>rosids</taxon>
        <taxon>fabids</taxon>
        <taxon>Rosales</taxon>
        <taxon>Rosaceae</taxon>
        <taxon>Amygdaloideae</taxon>
        <taxon>Amygdaleae</taxon>
        <taxon>Prunus</taxon>
    </lineage>
</organism>
<dbReference type="EMBL" id="MT019558">
    <property type="protein sequence ID" value="QOW84070.1"/>
    <property type="molecule type" value="Genomic_DNA"/>
</dbReference>
<keyword evidence="1" id="KW-0934">Plastid</keyword>
<evidence type="ECO:0000313" key="1">
    <source>
        <dbReference type="EMBL" id="QOW84070.1"/>
    </source>
</evidence>
<dbReference type="AlphaFoldDB" id="A0A7S6XXU4"/>
<gene>
    <name evidence="1" type="primary">rps19</name>
</gene>
<keyword evidence="1" id="KW-0150">Chloroplast</keyword>
<sequence>MIGILLLSIMERSICLFISYGRT</sequence>